<dbReference type="Pfam" id="PF01556">
    <property type="entry name" value="DnaJ_C"/>
    <property type="match status" value="1"/>
</dbReference>
<proteinExistence type="predicted"/>
<evidence type="ECO:0000313" key="3">
    <source>
        <dbReference type="EMBL" id="SUB00006.1"/>
    </source>
</evidence>
<dbReference type="Gene3D" id="1.10.287.110">
    <property type="entry name" value="DnaJ domain"/>
    <property type="match status" value="1"/>
</dbReference>
<dbReference type="EMBL" id="UGSK01000001">
    <property type="protein sequence ID" value="SUB00006.1"/>
    <property type="molecule type" value="Genomic_DNA"/>
</dbReference>
<accession>A0A378ZRX5</accession>
<dbReference type="RefSeq" id="WP_019963036.1">
    <property type="nucleotide sequence ID" value="NZ_UGSK01000001.1"/>
</dbReference>
<dbReference type="PANTHER" id="PTHR43096:SF52">
    <property type="entry name" value="DNAJ HOMOLOG 1, MITOCHONDRIAL-RELATED"/>
    <property type="match status" value="1"/>
</dbReference>
<dbReference type="GO" id="GO:0005737">
    <property type="term" value="C:cytoplasm"/>
    <property type="evidence" value="ECO:0007669"/>
    <property type="project" value="TreeGrafter"/>
</dbReference>
<dbReference type="Pfam" id="PF00226">
    <property type="entry name" value="DnaJ"/>
    <property type="match status" value="1"/>
</dbReference>
<name>A0A378ZRX5_9HYPH</name>
<reference evidence="3 4" key="1">
    <citation type="submission" date="2018-06" db="EMBL/GenBank/DDBJ databases">
        <authorList>
            <consortium name="Pathogen Informatics"/>
            <person name="Doyle S."/>
        </authorList>
    </citation>
    <scope>NUCLEOTIDE SEQUENCE [LARGE SCALE GENOMIC DNA]</scope>
    <source>
        <strain evidence="3 4">NCTC13350</strain>
    </source>
</reference>
<keyword evidence="3" id="KW-0238">DNA-binding</keyword>
<dbReference type="PANTHER" id="PTHR43096">
    <property type="entry name" value="DNAJ HOMOLOG 1, MITOCHONDRIAL-RELATED"/>
    <property type="match status" value="1"/>
</dbReference>
<dbReference type="CDD" id="cd06257">
    <property type="entry name" value="DnaJ"/>
    <property type="match status" value="1"/>
</dbReference>
<dbReference type="CDD" id="cd10747">
    <property type="entry name" value="DnaJ_C"/>
    <property type="match status" value="1"/>
</dbReference>
<dbReference type="OrthoDB" id="9779889at2"/>
<dbReference type="Gene3D" id="2.60.260.20">
    <property type="entry name" value="Urease metallochaperone UreE, N-terminal domain"/>
    <property type="match status" value="2"/>
</dbReference>
<organism evidence="3 4">
    <name type="scientific">Pannonibacter phragmitetus</name>
    <dbReference type="NCBI Taxonomy" id="121719"/>
    <lineage>
        <taxon>Bacteria</taxon>
        <taxon>Pseudomonadati</taxon>
        <taxon>Pseudomonadota</taxon>
        <taxon>Alphaproteobacteria</taxon>
        <taxon>Hyphomicrobiales</taxon>
        <taxon>Stappiaceae</taxon>
        <taxon>Pannonibacter</taxon>
    </lineage>
</organism>
<dbReference type="SUPFAM" id="SSF49493">
    <property type="entry name" value="HSP40/DnaJ peptide-binding domain"/>
    <property type="match status" value="2"/>
</dbReference>
<sequence>MKDPYSVLGVTKTASEADIKRAFRKLAKQYHPDQNASDPNAQARFSEINQAYEIVGDKEKRQKFDRGEIGADGKPRFQAHGFEGFDGFRESAGSRGGSGFTGGAFDDILNDILGGFGARRGGAGAGPGAGAGAGARGFAGDPGGARSAGPRSGQTVEMIALVTVEELGRDGKARVTLPTGKTIDMKIPAGTVEGDKIRLRGQGHPGINGGPAGDAVIEIRLKPHKLFVVRGNDLHLDLPLALYEAVLGAKVRTPLLDGAAYLTIPPGSSSGKTMRLKGKGLPTKNGGHGDLLVRLEIVLPPHADEELETLMKAWREVTPYPARGPEFD</sequence>
<dbReference type="GO" id="GO:0042026">
    <property type="term" value="P:protein refolding"/>
    <property type="evidence" value="ECO:0007669"/>
    <property type="project" value="TreeGrafter"/>
</dbReference>
<dbReference type="PRINTS" id="PR00625">
    <property type="entry name" value="JDOMAIN"/>
</dbReference>
<dbReference type="SUPFAM" id="SSF46565">
    <property type="entry name" value="Chaperone J-domain"/>
    <property type="match status" value="1"/>
</dbReference>
<dbReference type="InterPro" id="IPR036869">
    <property type="entry name" value="J_dom_sf"/>
</dbReference>
<keyword evidence="1" id="KW-0143">Chaperone</keyword>
<dbReference type="FunFam" id="2.60.260.20:FF:000013">
    <property type="entry name" value="DnaJ subfamily B member 11"/>
    <property type="match status" value="1"/>
</dbReference>
<dbReference type="Proteomes" id="UP000255000">
    <property type="component" value="Unassembled WGS sequence"/>
</dbReference>
<protein>
    <submittedName>
        <fullName evidence="3">Curved DNA-binding protein</fullName>
    </submittedName>
</protein>
<dbReference type="InterPro" id="IPR001623">
    <property type="entry name" value="DnaJ_domain"/>
</dbReference>
<dbReference type="PROSITE" id="PS50076">
    <property type="entry name" value="DNAJ_2"/>
    <property type="match status" value="1"/>
</dbReference>
<feature type="domain" description="J" evidence="2">
    <location>
        <begin position="3"/>
        <end position="68"/>
    </location>
</feature>
<evidence type="ECO:0000256" key="1">
    <source>
        <dbReference type="ARBA" id="ARBA00023186"/>
    </source>
</evidence>
<dbReference type="InterPro" id="IPR008971">
    <property type="entry name" value="HSP40/DnaJ_pept-bd"/>
</dbReference>
<dbReference type="GO" id="GO:0003677">
    <property type="term" value="F:DNA binding"/>
    <property type="evidence" value="ECO:0007669"/>
    <property type="project" value="UniProtKB-KW"/>
</dbReference>
<dbReference type="AlphaFoldDB" id="A0A378ZRX5"/>
<gene>
    <name evidence="3" type="primary">cbpA</name>
    <name evidence="3" type="ORF">NCTC13350_00912</name>
</gene>
<evidence type="ECO:0000313" key="4">
    <source>
        <dbReference type="Proteomes" id="UP000255000"/>
    </source>
</evidence>
<dbReference type="GO" id="GO:0051082">
    <property type="term" value="F:unfolded protein binding"/>
    <property type="evidence" value="ECO:0007669"/>
    <property type="project" value="InterPro"/>
</dbReference>
<dbReference type="InterPro" id="IPR002939">
    <property type="entry name" value="DnaJ_C"/>
</dbReference>
<evidence type="ECO:0000259" key="2">
    <source>
        <dbReference type="PROSITE" id="PS50076"/>
    </source>
</evidence>
<dbReference type="SMART" id="SM00271">
    <property type="entry name" value="DnaJ"/>
    <property type="match status" value="1"/>
</dbReference>